<protein>
    <submittedName>
        <fullName evidence="1">Uncharacterized protein</fullName>
    </submittedName>
</protein>
<dbReference type="RefSeq" id="YP_009204492.1">
    <property type="nucleotide sequence ID" value="NC_028865.1"/>
</dbReference>
<dbReference type="Proteomes" id="UP000203853">
    <property type="component" value="Segment"/>
</dbReference>
<organism evidence="1 2">
    <name type="scientific">Tsukamurella phage TIN2</name>
    <dbReference type="NCBI Taxonomy" id="1636545"/>
    <lineage>
        <taxon>Viruses</taxon>
        <taxon>Duplodnaviria</taxon>
        <taxon>Heunggongvirae</taxon>
        <taxon>Uroviricota</taxon>
        <taxon>Caudoviricetes</taxon>
        <taxon>Tinduovirus</taxon>
        <taxon>Tinduovirus TIN2</taxon>
    </lineage>
</organism>
<reference evidence="1 2" key="1">
    <citation type="journal article" date="2015" name="Appl. Environ. Microbiol.">
        <title>Three of a Kind: Genetically Similar Tsukamurella Phages TIN2, TIN3, and TIN4.</title>
        <authorList>
            <person name="Dyson Z.A."/>
            <person name="Tucci J."/>
            <person name="Seviour R.J."/>
            <person name="Petrovski S."/>
        </authorList>
    </citation>
    <scope>NUCLEOTIDE SEQUENCE [LARGE SCALE GENOMIC DNA]</scope>
</reference>
<dbReference type="EMBL" id="KR011062">
    <property type="protein sequence ID" value="AKJ71747.1"/>
    <property type="molecule type" value="Genomic_DNA"/>
</dbReference>
<gene>
    <name evidence="1" type="ORF">TIN2_57</name>
</gene>
<keyword evidence="2" id="KW-1185">Reference proteome</keyword>
<proteinExistence type="predicted"/>
<evidence type="ECO:0000313" key="2">
    <source>
        <dbReference type="Proteomes" id="UP000203853"/>
    </source>
</evidence>
<sequence>MVALPTKPDNIVWTGFEQFGDCKYVYVRFQDHSRSASSPEYLKEMMDTFYDESDASVKSGGAPRYGLNVSPWLAELLYTFCNCELFPVSNSGVNMPPVRSRHFAHIRTGSVYVQQQLL</sequence>
<evidence type="ECO:0000313" key="1">
    <source>
        <dbReference type="EMBL" id="AKJ71747.1"/>
    </source>
</evidence>
<accession>A0A0K0N5R2</accession>
<name>A0A0K0N5R2_9CAUD</name>
<dbReference type="KEGG" id="vg:26631018"/>
<dbReference type="GeneID" id="26631018"/>
<dbReference type="OrthoDB" id="26181at10239"/>